<gene>
    <name evidence="7" type="ORF">ACIBP5_26190</name>
</gene>
<name>A0ABW8A9L3_9ACTN</name>
<dbReference type="Pfam" id="PF21036">
    <property type="entry name" value="EryCIII-like_N"/>
    <property type="match status" value="1"/>
</dbReference>
<evidence type="ECO:0000256" key="3">
    <source>
        <dbReference type="ARBA" id="ARBA00022679"/>
    </source>
</evidence>
<dbReference type="RefSeq" id="WP_397023644.1">
    <property type="nucleotide sequence ID" value="NZ_JBITMB010000006.1"/>
</dbReference>
<protein>
    <submittedName>
        <fullName evidence="7">Activator-dependent family glycosyltransferase</fullName>
    </submittedName>
</protein>
<dbReference type="CDD" id="cd03784">
    <property type="entry name" value="GT1_Gtf-like"/>
    <property type="match status" value="1"/>
</dbReference>
<keyword evidence="8" id="KW-1185">Reference proteome</keyword>
<keyword evidence="4" id="KW-0045">Antibiotic biosynthesis</keyword>
<dbReference type="InterPro" id="IPR048284">
    <property type="entry name" value="EryCIII-like_N"/>
</dbReference>
<evidence type="ECO:0000256" key="4">
    <source>
        <dbReference type="ARBA" id="ARBA00023194"/>
    </source>
</evidence>
<feature type="domain" description="Erythromycin biosynthesis protein CIII-like C-terminal" evidence="5">
    <location>
        <begin position="271"/>
        <end position="414"/>
    </location>
</feature>
<keyword evidence="3" id="KW-0808">Transferase</keyword>
<dbReference type="Proteomes" id="UP001612928">
    <property type="component" value="Unassembled WGS sequence"/>
</dbReference>
<dbReference type="PANTHER" id="PTHR48050:SF13">
    <property type="entry name" value="STEROL 3-BETA-GLUCOSYLTRANSFERASE UGT80A2"/>
    <property type="match status" value="1"/>
</dbReference>
<dbReference type="SUPFAM" id="SSF53756">
    <property type="entry name" value="UDP-Glycosyltransferase/glycogen phosphorylase"/>
    <property type="match status" value="1"/>
</dbReference>
<comment type="caution">
    <text evidence="7">The sequence shown here is derived from an EMBL/GenBank/DDBJ whole genome shotgun (WGS) entry which is preliminary data.</text>
</comment>
<evidence type="ECO:0000256" key="2">
    <source>
        <dbReference type="ARBA" id="ARBA00022676"/>
    </source>
</evidence>
<accession>A0ABW8A9L3</accession>
<dbReference type="InterPro" id="IPR030953">
    <property type="entry name" value="Glycosyl_450act"/>
</dbReference>
<evidence type="ECO:0000313" key="7">
    <source>
        <dbReference type="EMBL" id="MFI7443475.1"/>
    </source>
</evidence>
<feature type="domain" description="Erythromycin biosynthesis protein CIII-like N-terminal" evidence="6">
    <location>
        <begin position="22"/>
        <end position="254"/>
    </location>
</feature>
<evidence type="ECO:0000259" key="6">
    <source>
        <dbReference type="Pfam" id="PF21036"/>
    </source>
</evidence>
<organism evidence="7 8">
    <name type="scientific">Nonomuraea indica</name>
    <dbReference type="NCBI Taxonomy" id="1581193"/>
    <lineage>
        <taxon>Bacteria</taxon>
        <taxon>Bacillati</taxon>
        <taxon>Actinomycetota</taxon>
        <taxon>Actinomycetes</taxon>
        <taxon>Streptosporangiales</taxon>
        <taxon>Streptosporangiaceae</taxon>
        <taxon>Nonomuraea</taxon>
    </lineage>
</organism>
<dbReference type="NCBIfam" id="TIGR04516">
    <property type="entry name" value="glycosyl_450act"/>
    <property type="match status" value="1"/>
</dbReference>
<dbReference type="Gene3D" id="3.40.50.2000">
    <property type="entry name" value="Glycogen Phosphorylase B"/>
    <property type="match status" value="2"/>
</dbReference>
<evidence type="ECO:0000256" key="1">
    <source>
        <dbReference type="ARBA" id="ARBA00006962"/>
    </source>
</evidence>
<dbReference type="PANTHER" id="PTHR48050">
    <property type="entry name" value="STEROL 3-BETA-GLUCOSYLTRANSFERASE"/>
    <property type="match status" value="1"/>
</dbReference>
<dbReference type="Pfam" id="PF06722">
    <property type="entry name" value="EryCIII-like_C"/>
    <property type="match status" value="1"/>
</dbReference>
<dbReference type="InterPro" id="IPR002213">
    <property type="entry name" value="UDP_glucos_trans"/>
</dbReference>
<proteinExistence type="inferred from homology"/>
<reference evidence="7 8" key="1">
    <citation type="submission" date="2024-10" db="EMBL/GenBank/DDBJ databases">
        <title>The Natural Products Discovery Center: Release of the First 8490 Sequenced Strains for Exploring Actinobacteria Biosynthetic Diversity.</title>
        <authorList>
            <person name="Kalkreuter E."/>
            <person name="Kautsar S.A."/>
            <person name="Yang D."/>
            <person name="Bader C.D."/>
            <person name="Teijaro C.N."/>
            <person name="Fluegel L."/>
            <person name="Davis C.M."/>
            <person name="Simpson J.R."/>
            <person name="Lauterbach L."/>
            <person name="Steele A.D."/>
            <person name="Gui C."/>
            <person name="Meng S."/>
            <person name="Li G."/>
            <person name="Viehrig K."/>
            <person name="Ye F."/>
            <person name="Su P."/>
            <person name="Kiefer A.F."/>
            <person name="Nichols A."/>
            <person name="Cepeda A.J."/>
            <person name="Yan W."/>
            <person name="Fan B."/>
            <person name="Jiang Y."/>
            <person name="Adhikari A."/>
            <person name="Zheng C.-J."/>
            <person name="Schuster L."/>
            <person name="Cowan T.M."/>
            <person name="Smanski M.J."/>
            <person name="Chevrette M.G."/>
            <person name="De Carvalho L.P.S."/>
            <person name="Shen B."/>
        </authorList>
    </citation>
    <scope>NUCLEOTIDE SEQUENCE [LARGE SCALE GENOMIC DNA]</scope>
    <source>
        <strain evidence="7 8">NPDC049503</strain>
    </source>
</reference>
<evidence type="ECO:0000259" key="5">
    <source>
        <dbReference type="Pfam" id="PF06722"/>
    </source>
</evidence>
<dbReference type="InterPro" id="IPR050426">
    <property type="entry name" value="Glycosyltransferase_28"/>
</dbReference>
<keyword evidence="2" id="KW-0328">Glycosyltransferase</keyword>
<dbReference type="EMBL" id="JBITMB010000006">
    <property type="protein sequence ID" value="MFI7443475.1"/>
    <property type="molecule type" value="Genomic_DNA"/>
</dbReference>
<evidence type="ECO:0000313" key="8">
    <source>
        <dbReference type="Proteomes" id="UP001612928"/>
    </source>
</evidence>
<sequence length="431" mass="47577">MRVLIATWAEKTHFIGMAPLGWALRTAGHEVRVASQPELADVIADTGLTAVPVGSDHLLSHVLAWTRRIGPDQAPGFDLMEDRAEVLTWPHLQRGYRDVLLPLWWKVINESMMDDLVRFCRDWEPDLVIWEPLTYAAPIAAEACGAAHARLPFALDLTARMRAHYLRAMAALPEGERDDVLARWLGARASRYGAAFSEDMTRGQFTVDYLPRPLRLDLDLRHVPMRYVAYNGRAVVPAWLRTPPERPRVCVSLGTSATDRLGSYAVSVPDLLDALAGLDAEVVATLPRDRRARLDRVPDNVRLVGYTPLHALLPACAAMINHGGAGTVCTALLAGVPQLVVPHHMFDEPLLAARLAEAGAGLTLDPAEASGERVRELVLRLLREPSFGEGARRLRREMESMPTPNQVVPLLEDLTERLRGRAAQSTRTSGT</sequence>
<dbReference type="InterPro" id="IPR010610">
    <property type="entry name" value="EryCIII-like_C"/>
</dbReference>
<comment type="similarity">
    <text evidence="1">Belongs to the glycosyltransferase 28 family.</text>
</comment>